<dbReference type="Pfam" id="PF03542">
    <property type="entry name" value="Tuberin"/>
    <property type="match status" value="1"/>
</dbReference>
<evidence type="ECO:0000256" key="1">
    <source>
        <dbReference type="ARBA" id="ARBA00022468"/>
    </source>
</evidence>
<dbReference type="OrthoDB" id="5797019at2759"/>
<dbReference type="GO" id="GO:0051726">
    <property type="term" value="P:regulation of cell cycle"/>
    <property type="evidence" value="ECO:0007669"/>
    <property type="project" value="TreeGrafter"/>
</dbReference>
<organism evidence="4 5">
    <name type="scientific">Aphis glycines</name>
    <name type="common">Soybean aphid</name>
    <dbReference type="NCBI Taxonomy" id="307491"/>
    <lineage>
        <taxon>Eukaryota</taxon>
        <taxon>Metazoa</taxon>
        <taxon>Ecdysozoa</taxon>
        <taxon>Arthropoda</taxon>
        <taxon>Hexapoda</taxon>
        <taxon>Insecta</taxon>
        <taxon>Pterygota</taxon>
        <taxon>Neoptera</taxon>
        <taxon>Paraneoptera</taxon>
        <taxon>Hemiptera</taxon>
        <taxon>Sternorrhyncha</taxon>
        <taxon>Aphidomorpha</taxon>
        <taxon>Aphidoidea</taxon>
        <taxon>Aphididae</taxon>
        <taxon>Aphidini</taxon>
        <taxon>Aphis</taxon>
        <taxon>Aphis</taxon>
    </lineage>
</organism>
<dbReference type="GO" id="GO:0033596">
    <property type="term" value="C:TSC1-TSC2 complex"/>
    <property type="evidence" value="ECO:0007669"/>
    <property type="project" value="InterPro"/>
</dbReference>
<dbReference type="InterPro" id="IPR016024">
    <property type="entry name" value="ARM-type_fold"/>
</dbReference>
<evidence type="ECO:0000256" key="2">
    <source>
        <dbReference type="SAM" id="MobiDB-lite"/>
    </source>
</evidence>
<reference evidence="4 5" key="1">
    <citation type="submission" date="2019-08" db="EMBL/GenBank/DDBJ databases">
        <title>The genome of the soybean aphid Biotype 1, its phylome, world population structure and adaptation to the North American continent.</title>
        <authorList>
            <person name="Giordano R."/>
            <person name="Donthu R.K."/>
            <person name="Hernandez A.G."/>
            <person name="Wright C.L."/>
            <person name="Zimin A.V."/>
        </authorList>
    </citation>
    <scope>NUCLEOTIDE SEQUENCE [LARGE SCALE GENOMIC DNA]</scope>
    <source>
        <tissue evidence="4">Whole aphids</tissue>
    </source>
</reference>
<gene>
    <name evidence="4" type="ORF">AGLY_009972</name>
</gene>
<feature type="region of interest" description="Disordered" evidence="2">
    <location>
        <begin position="1470"/>
        <end position="1505"/>
    </location>
</feature>
<dbReference type="GO" id="GO:0005096">
    <property type="term" value="F:GTPase activator activity"/>
    <property type="evidence" value="ECO:0007669"/>
    <property type="project" value="UniProtKB-KW"/>
</dbReference>
<dbReference type="GO" id="GO:0046627">
    <property type="term" value="P:negative regulation of insulin receptor signaling pathway"/>
    <property type="evidence" value="ECO:0007669"/>
    <property type="project" value="TreeGrafter"/>
</dbReference>
<dbReference type="GO" id="GO:0051898">
    <property type="term" value="P:negative regulation of phosphatidylinositol 3-kinase/protein kinase B signal transduction"/>
    <property type="evidence" value="ECO:0007669"/>
    <property type="project" value="TreeGrafter"/>
</dbReference>
<dbReference type="PANTHER" id="PTHR10063:SF0">
    <property type="entry name" value="TUBERIN"/>
    <property type="match status" value="1"/>
</dbReference>
<evidence type="ECO:0000313" key="4">
    <source>
        <dbReference type="EMBL" id="KAE9532349.1"/>
    </source>
</evidence>
<evidence type="ECO:0000313" key="5">
    <source>
        <dbReference type="Proteomes" id="UP000475862"/>
    </source>
</evidence>
<evidence type="ECO:0000259" key="3">
    <source>
        <dbReference type="PROSITE" id="PS50085"/>
    </source>
</evidence>
<proteinExistence type="predicted"/>
<feature type="region of interest" description="Disordered" evidence="2">
    <location>
        <begin position="1413"/>
        <end position="1447"/>
    </location>
</feature>
<dbReference type="PANTHER" id="PTHR10063">
    <property type="entry name" value="TUBERIN"/>
    <property type="match status" value="1"/>
</dbReference>
<dbReference type="Pfam" id="PF11864">
    <property type="entry name" value="DUF3384"/>
    <property type="match status" value="1"/>
</dbReference>
<dbReference type="InterPro" id="IPR024584">
    <property type="entry name" value="Tuberin_N"/>
</dbReference>
<comment type="caution">
    <text evidence="4">The sequence shown here is derived from an EMBL/GenBank/DDBJ whole genome shotgun (WGS) entry which is preliminary data.</text>
</comment>
<dbReference type="Gene3D" id="3.40.50.11210">
    <property type="entry name" value="Rap/Ran-GAP"/>
    <property type="match status" value="1"/>
</dbReference>
<feature type="compositionally biased region" description="Basic and acidic residues" evidence="2">
    <location>
        <begin position="1125"/>
        <end position="1143"/>
    </location>
</feature>
<dbReference type="InterPro" id="IPR003913">
    <property type="entry name" value="Tuberin"/>
</dbReference>
<keyword evidence="1" id="KW-0343">GTPase activation</keyword>
<protein>
    <recommendedName>
        <fullName evidence="3">Rap-GAP domain-containing protein</fullName>
    </recommendedName>
</protein>
<sequence>MSSNKDNKTFEKLKQFFRINRGGPNLGALRVKDDYTLTEDQGLKISSESSIHTRIKAIEELAEIAKSHRLEENAVASLWLRVHDLFSHHVPKEQRHLVFNLIRSIILGQFGNLGMLRKHFFNFIKSHTIAEDISYRLNIVVIICMLELLECLTDHGRDIVYLEEEICPWLTNWGASELAPAGFTLQWLEISINVIKFNATYLDDEVINTVVQSSFYVCCYSKDEKVVLESLRLLDTIICYNHLPPQSLPIFIATLCHTANSKTYCAQCWKTMRKLLGTHMGYSAIYLICRLLDQEVSEHNAGLVRGGLFYINMALWSNNQITSFKISLLSVLPSIYNALSCDHPSVVLEVILGMESLITKHGSTIQSTIWEKVLKILKKIAEYVNRNGVNSVLMIADHLNETLSKVESLIDSDLYSGSLDDIYDVIEIFSIYRPESSVNKLMAYRKEFLVPTEYQWIDNLKMFLNHFYTKENRTSIRMQAVNRTMKEIYQQNNALFDGELMQVILEVFGGIADDNDPCIRKVVCQFIIGICNDCESDYHIDLLQILGTVLFRMNRFNTGVVLHENDVADIQITVEGLSILFSKFLYKHPTNSADIILNLLITHLRNHYERPMILEHICSIRLVIFELLFKLRADSRYKLGMQGINEYSPYMYVEPKGLGVPHSPNSLIEDTKSKENVLVQFNYMCLAGACKAVITALKEEPDIIICLFCFCLDWRVLNKILKEVPQILKNKALILSGNWEFDPAYELASTLCQLVSDKTVARTLKNTPSKWLKTDFQIAVYPALAAFVSYHNSLDPSLQQQLVKCLQSGLVNRCICPVVMALTTCILEMRDIMVKLLPEVLLNMSKLSATTQTAVPILEFLSMLSRLPKVFSNFVADQYMAVFAITLPYTNPFKYNHYTVSLAHRVIAIWFLKCRTSFRRNFVEFIHKGLKQNVLVPFEGRTIPRNNIDNEDSSSRKRSSSLTDQGSRRHERIMGMSRSPMNDLKPPIDNTLLTFHKELTETCMDLLARYAFATCSAIPKRHPTADFILDGGQTATWLIGIKLVTITTSGCTQKPVQNGLCGKCYQSCRLNSDQAGMSPKPDEKSKLSVSRSQSSEASDQLDVNTSIKGVSSPSCLSTATNSPGEETKKFPHIEPSEPFDMSRKNSFSSSDRLDKKQSCSCWCQSWAEVCVRCPTGVMSWMIRVQNDRNFQDMNSDSSMFDVSTLFHPSLGLKVSNGEIDKIRQYLDGEKRILEQCMANDVIIKMEANERLQQNRVPSEPVCIPGSPLKFTPSRQNSQESCDIEDEYYDVEDFESGENRLRNPVRRSVSSPEMSSGWKNPFMKEMHDFKDDGMDKEDNNKRLELFNAPIDSKKIKQNYTKDLRYSSKANCEAIPEEICGTGSTPPSNTCQLKNLTLNLTTDSAEKKTDFLIHAKKNDEKERPKLQLKTNKLNSFNDSDSSAKSSAESVDIKQNIEFPLVSHYHEEKSRSLASTPSYLTKKPPLSPPINYGSQTLEKNETDTDPPPMFRNRVHTLAVMNAIKKPTAMSSNSNSLFINNRVNQSKEPVRSGINPSFVFLQLYHSSHFTFIDNDAKPILLPLSQTMIEKAVKNLDRIPPYEVHKIGVIYVGLGQANSEVDILRNQHGSLRYTEFLKCLGTLIKLSDTDSHSVFLGGLETDGNDGKFTYIWQDDIMQVIFHVATLMPTTESDVKCNNKKKNIGNDFVTIVYNESGQEYDIQTVKGQFNYGCVIVKPLEHGVNQITVKVRNELREHVGHQEPKIVSDQNAAMLARQLAIHTDLASQILSSLSKENSGPYASNWLERLRTIKRIQNKLMKVDSNGQPISGEPTSVARGQGIQAGHGAAMAGGSRLKMQMCDFTEYT</sequence>
<dbReference type="PRINTS" id="PR01431">
    <property type="entry name" value="TUBERIN"/>
</dbReference>
<dbReference type="InterPro" id="IPR000331">
    <property type="entry name" value="Rap/Ran_GAP_dom"/>
</dbReference>
<dbReference type="Pfam" id="PF02145">
    <property type="entry name" value="Rap_GAP"/>
    <property type="match status" value="1"/>
</dbReference>
<dbReference type="PROSITE" id="PS50085">
    <property type="entry name" value="RAPGAP"/>
    <property type="match status" value="1"/>
</dbReference>
<keyword evidence="5" id="KW-1185">Reference proteome</keyword>
<dbReference type="SUPFAM" id="SSF48371">
    <property type="entry name" value="ARM repeat"/>
    <property type="match status" value="1"/>
</dbReference>
<feature type="domain" description="Rap-GAP" evidence="3">
    <location>
        <begin position="1588"/>
        <end position="1816"/>
    </location>
</feature>
<dbReference type="GO" id="GO:0051056">
    <property type="term" value="P:regulation of small GTPase mediated signal transduction"/>
    <property type="evidence" value="ECO:0007669"/>
    <property type="project" value="InterPro"/>
</dbReference>
<dbReference type="InterPro" id="IPR027107">
    <property type="entry name" value="Tuberin/Ral-act_asu"/>
</dbReference>
<dbReference type="GO" id="GO:0030178">
    <property type="term" value="P:negative regulation of Wnt signaling pathway"/>
    <property type="evidence" value="ECO:0007669"/>
    <property type="project" value="TreeGrafter"/>
</dbReference>
<feature type="compositionally biased region" description="Low complexity" evidence="2">
    <location>
        <begin position="1432"/>
        <end position="1447"/>
    </location>
</feature>
<feature type="region of interest" description="Disordered" evidence="2">
    <location>
        <begin position="1075"/>
        <end position="1147"/>
    </location>
</feature>
<dbReference type="InterPro" id="IPR018515">
    <property type="entry name" value="Tuberin-type_domain"/>
</dbReference>
<accession>A0A6G0TGP5</accession>
<dbReference type="FunFam" id="3.40.50.11210:FF:000007">
    <property type="entry name" value="Tuberous sclerosis 2"/>
    <property type="match status" value="1"/>
</dbReference>
<feature type="region of interest" description="Disordered" evidence="2">
    <location>
        <begin position="946"/>
        <end position="981"/>
    </location>
</feature>
<dbReference type="SUPFAM" id="SSF111347">
    <property type="entry name" value="Rap/Ran-GAP"/>
    <property type="match status" value="1"/>
</dbReference>
<dbReference type="EMBL" id="VYZN01000039">
    <property type="protein sequence ID" value="KAE9532349.1"/>
    <property type="molecule type" value="Genomic_DNA"/>
</dbReference>
<feature type="compositionally biased region" description="Basic and acidic residues" evidence="2">
    <location>
        <begin position="1413"/>
        <end position="1423"/>
    </location>
</feature>
<name>A0A6G0TGP5_APHGL</name>
<dbReference type="Proteomes" id="UP000475862">
    <property type="component" value="Unassembled WGS sequence"/>
</dbReference>
<dbReference type="GO" id="GO:0005634">
    <property type="term" value="C:nucleus"/>
    <property type="evidence" value="ECO:0007669"/>
    <property type="project" value="InterPro"/>
</dbReference>
<dbReference type="GO" id="GO:0032007">
    <property type="term" value="P:negative regulation of TOR signaling"/>
    <property type="evidence" value="ECO:0007669"/>
    <property type="project" value="InterPro"/>
</dbReference>
<dbReference type="InterPro" id="IPR035974">
    <property type="entry name" value="Rap/Ran-GAP_sf"/>
</dbReference>
<feature type="compositionally biased region" description="Polar residues" evidence="2">
    <location>
        <begin position="1096"/>
        <end position="1124"/>
    </location>
</feature>